<evidence type="ECO:0000256" key="12">
    <source>
        <dbReference type="PIRSR" id="PIRSR000149-3"/>
    </source>
</evidence>
<comment type="subcellular location">
    <subcellularLocation>
        <location evidence="10 13">Cytoplasm</location>
    </subcellularLocation>
</comment>
<reference evidence="15 16" key="1">
    <citation type="journal article" date="2016" name="Sci. Rep.">
        <title>Metabolic traits of an uncultured archaeal lineage -MSBL1- from brine pools of the Red Sea.</title>
        <authorList>
            <person name="Mwirichia R."/>
            <person name="Alam I."/>
            <person name="Rashid M."/>
            <person name="Vinu M."/>
            <person name="Ba-Alawi W."/>
            <person name="Anthony Kamau A."/>
            <person name="Kamanda Ngugi D."/>
            <person name="Goker M."/>
            <person name="Klenk H.P."/>
            <person name="Bajic V."/>
            <person name="Stingl U."/>
        </authorList>
    </citation>
    <scope>NUCLEOTIDE SEQUENCE [LARGE SCALE GENOMIC DNA]</scope>
    <source>
        <strain evidence="15">SCGC-AAA382A20</strain>
    </source>
</reference>
<evidence type="ECO:0000256" key="3">
    <source>
        <dbReference type="ARBA" id="ARBA00011881"/>
    </source>
</evidence>
<evidence type="ECO:0000313" key="15">
    <source>
        <dbReference type="EMBL" id="KXB06255.1"/>
    </source>
</evidence>
<dbReference type="EMBL" id="LHYE01000051">
    <property type="protein sequence ID" value="KXB06255.1"/>
    <property type="molecule type" value="Genomic_DNA"/>
</dbReference>
<evidence type="ECO:0000256" key="11">
    <source>
        <dbReference type="PIRSR" id="PIRSR000149-1"/>
    </source>
</evidence>
<dbReference type="PIRSF" id="PIRSF000149">
    <property type="entry name" value="GAP_DH"/>
    <property type="match status" value="1"/>
</dbReference>
<evidence type="ECO:0000256" key="9">
    <source>
        <dbReference type="ARBA" id="ARBA00048853"/>
    </source>
</evidence>
<evidence type="ECO:0000256" key="6">
    <source>
        <dbReference type="ARBA" id="ARBA00023027"/>
    </source>
</evidence>
<keyword evidence="5 10" id="KW-0560">Oxidoreductase</keyword>
<organism evidence="15 16">
    <name type="scientific">candidate division MSBL1 archaeon SCGC-AAA382A20</name>
    <dbReference type="NCBI Taxonomy" id="1698280"/>
    <lineage>
        <taxon>Archaea</taxon>
        <taxon>Methanobacteriati</taxon>
        <taxon>Methanobacteriota</taxon>
        <taxon>candidate division MSBL1</taxon>
    </lineage>
</organism>
<feature type="binding site" evidence="10">
    <location>
        <position position="119"/>
    </location>
    <ligand>
        <name>NAD(+)</name>
        <dbReference type="ChEBI" id="CHEBI:57540"/>
    </ligand>
</feature>
<dbReference type="InterPro" id="IPR020830">
    <property type="entry name" value="GlycerAld_3-P_DH_AS"/>
</dbReference>
<feature type="binding site" evidence="12">
    <location>
        <position position="37"/>
    </location>
    <ligand>
        <name>NAD(+)</name>
        <dbReference type="ChEBI" id="CHEBI:57540"/>
    </ligand>
</feature>
<dbReference type="GO" id="GO:0004365">
    <property type="term" value="F:glyceraldehyde-3-phosphate dehydrogenase (NAD+) (phosphorylating) activity"/>
    <property type="evidence" value="ECO:0007669"/>
    <property type="project" value="UniProtKB-UniRule"/>
</dbReference>
<dbReference type="HAMAP" id="MF_00559">
    <property type="entry name" value="G3P_dehdrog_arch"/>
    <property type="match status" value="1"/>
</dbReference>
<dbReference type="GO" id="GO:0006096">
    <property type="term" value="P:glycolytic process"/>
    <property type="evidence" value="ECO:0007669"/>
    <property type="project" value="UniProtKB-UniRule"/>
</dbReference>
<dbReference type="CDD" id="cd02278">
    <property type="entry name" value="GAPDH_II_N"/>
    <property type="match status" value="1"/>
</dbReference>
<comment type="caution">
    <text evidence="15">The sequence shown here is derived from an EMBL/GenBank/DDBJ whole genome shotgun (WGS) entry which is preliminary data.</text>
</comment>
<comment type="similarity">
    <text evidence="2 10 13">Belongs to the glyceraldehyde-3-phosphate dehydrogenase family.</text>
</comment>
<dbReference type="Pfam" id="PF01113">
    <property type="entry name" value="DapB_N"/>
    <property type="match status" value="1"/>
</dbReference>
<dbReference type="InterPro" id="IPR020829">
    <property type="entry name" value="GlycerAld_3-P_DH_cat"/>
</dbReference>
<evidence type="ECO:0000256" key="2">
    <source>
        <dbReference type="ARBA" id="ARBA00007406"/>
    </source>
</evidence>
<dbReference type="InterPro" id="IPR036291">
    <property type="entry name" value="NAD(P)-bd_dom_sf"/>
</dbReference>
<feature type="active site" description="Nucleophile" evidence="10 11">
    <location>
        <position position="149"/>
    </location>
</feature>
<name>A0A133VIH9_9EURY</name>
<evidence type="ECO:0000256" key="5">
    <source>
        <dbReference type="ARBA" id="ARBA00023002"/>
    </source>
</evidence>
<dbReference type="InterPro" id="IPR000846">
    <property type="entry name" value="DapB_N"/>
</dbReference>
<dbReference type="AlphaFoldDB" id="A0A133VIH9"/>
<evidence type="ECO:0000256" key="7">
    <source>
        <dbReference type="ARBA" id="ARBA00023152"/>
    </source>
</evidence>
<feature type="binding site" evidence="10">
    <location>
        <begin position="15"/>
        <end position="16"/>
    </location>
    <ligand>
        <name>NAD(+)</name>
        <dbReference type="ChEBI" id="CHEBI:57540"/>
    </ligand>
</feature>
<dbReference type="InterPro" id="IPR020828">
    <property type="entry name" value="GlycerAld_3-P_DH_NAD(P)-bd"/>
</dbReference>
<sequence length="343" mass="37885">MANDDANIVVNGIGTVGKRVAHAVKKQDDMDLYGVADVAPTADLRSNLEGPLEGTRLFCSVPDKVEDLEEAGFKVEDDLPSLLDTGKIDLVVDATPPEIDEKNKEVYEEKGVKAIFQGGADASIAPVSFNALANYGEAGDVDWVRVVSCNTTSLTRTLWSLDSNIGVEKAIGNLVRRGGDPPQDSRGPINSIVPVTHIPSHHGPDVQEIMPDLNITTLAVKVPTTLSHLHMINADLSESVSREDVLRIFEKTPRIRLFEAEQGYDSTAKIIERFRDQRLRYDMPEVAVWEETVEVEDNTAYWIHQVHQESIIVPENIDAIRAMLNLADRDESIRKTNDNLGIE</sequence>
<evidence type="ECO:0000256" key="4">
    <source>
        <dbReference type="ARBA" id="ARBA00022857"/>
    </source>
</evidence>
<feature type="domain" description="Glyceraldehyde 3-phosphate dehydrogenase NAD(P) binding" evidence="14">
    <location>
        <begin position="6"/>
        <end position="149"/>
    </location>
</feature>
<dbReference type="Proteomes" id="UP000070263">
    <property type="component" value="Unassembled WGS sequence"/>
</dbReference>
<dbReference type="Pfam" id="PF02800">
    <property type="entry name" value="Gp_dh_C"/>
    <property type="match status" value="1"/>
</dbReference>
<dbReference type="GO" id="GO:0047100">
    <property type="term" value="F:glyceraldehyde-3-phosphate dehydrogenase (NADP+) (phosphorylating) activity"/>
    <property type="evidence" value="ECO:0007669"/>
    <property type="project" value="RHEA"/>
</dbReference>
<evidence type="ECO:0000313" key="16">
    <source>
        <dbReference type="Proteomes" id="UP000070263"/>
    </source>
</evidence>
<comment type="catalytic activity">
    <reaction evidence="8 10 13">
        <text>D-glyceraldehyde 3-phosphate + phosphate + NADP(+) = (2R)-3-phospho-glyceroyl phosphate + NADPH + H(+)</text>
        <dbReference type="Rhea" id="RHEA:10296"/>
        <dbReference type="ChEBI" id="CHEBI:15378"/>
        <dbReference type="ChEBI" id="CHEBI:43474"/>
        <dbReference type="ChEBI" id="CHEBI:57604"/>
        <dbReference type="ChEBI" id="CHEBI:57783"/>
        <dbReference type="ChEBI" id="CHEBI:58349"/>
        <dbReference type="ChEBI" id="CHEBI:59776"/>
        <dbReference type="EC" id="1.2.1.59"/>
    </reaction>
</comment>
<comment type="subunit">
    <text evidence="3 10 13">Homotetramer.</text>
</comment>
<dbReference type="SUPFAM" id="SSF51735">
    <property type="entry name" value="NAD(P)-binding Rossmann-fold domains"/>
    <property type="match status" value="1"/>
</dbReference>
<dbReference type="Gene3D" id="3.30.360.10">
    <property type="entry name" value="Dihydrodipicolinate Reductase, domain 2"/>
    <property type="match status" value="1"/>
</dbReference>
<dbReference type="GO" id="GO:0008839">
    <property type="term" value="F:4-hydroxy-tetrahydrodipicolinate reductase"/>
    <property type="evidence" value="ECO:0007669"/>
    <property type="project" value="InterPro"/>
</dbReference>
<dbReference type="SUPFAM" id="SSF55347">
    <property type="entry name" value="Glyceraldehyde-3-phosphate dehydrogenase-like, C-terminal domain"/>
    <property type="match status" value="1"/>
</dbReference>
<dbReference type="InterPro" id="IPR006436">
    <property type="entry name" value="Glyceraldehyde-3-P_DH_2_arc"/>
</dbReference>
<evidence type="ECO:0000256" key="10">
    <source>
        <dbReference type="HAMAP-Rule" id="MF_00559"/>
    </source>
</evidence>
<evidence type="ECO:0000256" key="1">
    <source>
        <dbReference type="ARBA" id="ARBA00004869"/>
    </source>
</evidence>
<keyword evidence="4 10" id="KW-0521">NADP</keyword>
<accession>A0A133VIH9</accession>
<dbReference type="UniPathway" id="UPA00109">
    <property type="reaction ID" value="UER00184"/>
</dbReference>
<feature type="binding site" evidence="10">
    <location>
        <begin position="148"/>
        <end position="150"/>
    </location>
    <ligand>
        <name>D-glyceraldehyde 3-phosphate</name>
        <dbReference type="ChEBI" id="CHEBI:59776"/>
    </ligand>
</feature>
<dbReference type="GO" id="GO:0005737">
    <property type="term" value="C:cytoplasm"/>
    <property type="evidence" value="ECO:0007669"/>
    <property type="project" value="UniProtKB-SubCell"/>
</dbReference>
<dbReference type="GO" id="GO:0050661">
    <property type="term" value="F:NADP binding"/>
    <property type="evidence" value="ECO:0007669"/>
    <property type="project" value="UniProtKB-UniRule"/>
</dbReference>
<dbReference type="PROSITE" id="PS00071">
    <property type="entry name" value="GAPDH"/>
    <property type="match status" value="1"/>
</dbReference>
<dbReference type="InterPro" id="IPR020831">
    <property type="entry name" value="GlycerAld/Erythrose_P_DH"/>
</dbReference>
<comment type="pathway">
    <text evidence="1 10 13">Carbohydrate degradation; glycolysis; pyruvate from D-glyceraldehyde 3-phosphate: step 1/5.</text>
</comment>
<dbReference type="GO" id="GO:0051287">
    <property type="term" value="F:NAD binding"/>
    <property type="evidence" value="ECO:0007669"/>
    <property type="project" value="UniProtKB-UniRule"/>
</dbReference>
<feature type="binding site" evidence="10">
    <location>
        <position position="308"/>
    </location>
    <ligand>
        <name>NAD(+)</name>
        <dbReference type="ChEBI" id="CHEBI:57540"/>
    </ligand>
</feature>
<dbReference type="Gene3D" id="3.40.50.720">
    <property type="entry name" value="NAD(P)-binding Rossmann-like Domain"/>
    <property type="match status" value="1"/>
</dbReference>
<evidence type="ECO:0000256" key="13">
    <source>
        <dbReference type="RuleBase" id="RU003388"/>
    </source>
</evidence>
<feature type="binding site" evidence="10">
    <location>
        <begin position="202"/>
        <end position="203"/>
    </location>
    <ligand>
        <name>D-glyceraldehyde 3-phosphate</name>
        <dbReference type="ChEBI" id="CHEBI:59776"/>
    </ligand>
</feature>
<feature type="binding site" evidence="10">
    <location>
        <position position="177"/>
    </location>
    <ligand>
        <name>NAD(+)</name>
        <dbReference type="ChEBI" id="CHEBI:57540"/>
    </ligand>
</feature>
<dbReference type="CDD" id="cd18127">
    <property type="entry name" value="GAPDH_II_C"/>
    <property type="match status" value="1"/>
</dbReference>
<proteinExistence type="inferred from homology"/>
<dbReference type="SMART" id="SM00846">
    <property type="entry name" value="Gp_dh_N"/>
    <property type="match status" value="1"/>
</dbReference>
<evidence type="ECO:0000256" key="8">
    <source>
        <dbReference type="ARBA" id="ARBA00048067"/>
    </source>
</evidence>
<evidence type="ECO:0000259" key="14">
    <source>
        <dbReference type="SMART" id="SM00846"/>
    </source>
</evidence>
<keyword evidence="6 10" id="KW-0520">NAD</keyword>
<keyword evidence="16" id="KW-1185">Reference proteome</keyword>
<dbReference type="NCBIfam" id="TIGR01546">
    <property type="entry name" value="GAPDH-II_archae"/>
    <property type="match status" value="1"/>
</dbReference>
<dbReference type="EC" id="1.2.1.59" evidence="10 13"/>
<keyword evidence="7 10" id="KW-0324">Glycolysis</keyword>
<dbReference type="GO" id="GO:0009089">
    <property type="term" value="P:lysine biosynthetic process via diaminopimelate"/>
    <property type="evidence" value="ECO:0007669"/>
    <property type="project" value="InterPro"/>
</dbReference>
<keyword evidence="12" id="KW-0547">Nucleotide-binding</keyword>
<gene>
    <name evidence="10" type="primary">gap</name>
    <name evidence="15" type="ORF">AKJ51_03970</name>
</gene>
<dbReference type="NCBIfam" id="NF003251">
    <property type="entry name" value="PRK04207.1"/>
    <property type="match status" value="1"/>
</dbReference>
<comment type="catalytic activity">
    <reaction evidence="9 10 13">
        <text>D-glyceraldehyde 3-phosphate + phosphate + NAD(+) = (2R)-3-phospho-glyceroyl phosphate + NADH + H(+)</text>
        <dbReference type="Rhea" id="RHEA:10300"/>
        <dbReference type="ChEBI" id="CHEBI:15378"/>
        <dbReference type="ChEBI" id="CHEBI:43474"/>
        <dbReference type="ChEBI" id="CHEBI:57540"/>
        <dbReference type="ChEBI" id="CHEBI:57604"/>
        <dbReference type="ChEBI" id="CHEBI:57945"/>
        <dbReference type="ChEBI" id="CHEBI:59776"/>
        <dbReference type="EC" id="1.2.1.59"/>
    </reaction>
</comment>
<dbReference type="PATRIC" id="fig|1698280.3.peg.909"/>
<protein>
    <recommendedName>
        <fullName evidence="10 13">Glyceraldehyde-3-phosphate dehydrogenase</fullName>
        <shortName evidence="10">GAPDH</shortName>
        <ecNumber evidence="10 13">1.2.1.59</ecNumber>
    </recommendedName>
    <alternativeName>
        <fullName evidence="10">NAD(P)-dependent glyceraldehyde-3-phosphate dehydrogenase</fullName>
    </alternativeName>
</protein>
<keyword evidence="10 13" id="KW-0963">Cytoplasm</keyword>